<proteinExistence type="predicted"/>
<evidence type="ECO:0000313" key="1">
    <source>
        <dbReference type="EMBL" id="VDC25191.1"/>
    </source>
</evidence>
<sequence length="155" mass="17653">MKLGTRQDIEAPLDFVWQQLTDFEQFERMALRRGAEVERVDQLKRPGPGMGWRLRFAYRGKPRRMLVRIAELTENSVIDCGLDSASVEGAARIELMALAPRRTRISLVADLRPKTLAARLVIQSLRLAKGRTQRKLDTALGRLVALVEERWRAGS</sequence>
<accession>A0A3P5X1U3</accession>
<organism evidence="1 2">
    <name type="scientific">Pseudogemmobacter humi</name>
    <dbReference type="NCBI Taxonomy" id="2483812"/>
    <lineage>
        <taxon>Bacteria</taxon>
        <taxon>Pseudomonadati</taxon>
        <taxon>Pseudomonadota</taxon>
        <taxon>Alphaproteobacteria</taxon>
        <taxon>Rhodobacterales</taxon>
        <taxon>Paracoccaceae</taxon>
        <taxon>Pseudogemmobacter</taxon>
    </lineage>
</organism>
<dbReference type="Gene3D" id="3.30.530.20">
    <property type="match status" value="1"/>
</dbReference>
<gene>
    <name evidence="1" type="ORF">XINFAN_01429</name>
</gene>
<dbReference type="EMBL" id="UXAW01000051">
    <property type="protein sequence ID" value="VDC25191.1"/>
    <property type="molecule type" value="Genomic_DNA"/>
</dbReference>
<reference evidence="1 2" key="1">
    <citation type="submission" date="2018-11" db="EMBL/GenBank/DDBJ databases">
        <authorList>
            <person name="Criscuolo A."/>
        </authorList>
    </citation>
    <scope>NUCLEOTIDE SEQUENCE [LARGE SCALE GENOMIC DNA]</scope>
    <source>
        <strain evidence="1">ACIP111625</strain>
    </source>
</reference>
<evidence type="ECO:0000313" key="2">
    <source>
        <dbReference type="Proteomes" id="UP000277498"/>
    </source>
</evidence>
<evidence type="ECO:0008006" key="3">
    <source>
        <dbReference type="Google" id="ProtNLM"/>
    </source>
</evidence>
<protein>
    <recommendedName>
        <fullName evidence="3">Polyketide cyclase / dehydrase and lipid transport</fullName>
    </recommendedName>
</protein>
<dbReference type="SUPFAM" id="SSF55961">
    <property type="entry name" value="Bet v1-like"/>
    <property type="match status" value="1"/>
</dbReference>
<dbReference type="OrthoDB" id="7860307at2"/>
<keyword evidence="2" id="KW-1185">Reference proteome</keyword>
<dbReference type="InterPro" id="IPR023393">
    <property type="entry name" value="START-like_dom_sf"/>
</dbReference>
<dbReference type="RefSeq" id="WP_124085840.1">
    <property type="nucleotide sequence ID" value="NZ_UXAW01000051.1"/>
</dbReference>
<dbReference type="AlphaFoldDB" id="A0A3P5X1U3"/>
<dbReference type="Proteomes" id="UP000277498">
    <property type="component" value="Unassembled WGS sequence"/>
</dbReference>
<name>A0A3P5X1U3_9RHOB</name>